<dbReference type="RefSeq" id="WP_284372705.1">
    <property type="nucleotide sequence ID" value="NZ_BSNJ01000004.1"/>
</dbReference>
<dbReference type="Pfam" id="PF10038">
    <property type="entry name" value="DUF2274"/>
    <property type="match status" value="1"/>
</dbReference>
<dbReference type="InterPro" id="IPR018733">
    <property type="entry name" value="DUF2274"/>
</dbReference>
<reference evidence="1" key="2">
    <citation type="submission" date="2023-01" db="EMBL/GenBank/DDBJ databases">
        <title>Draft genome sequence of Algimonas porphyrae strain NBRC 108216.</title>
        <authorList>
            <person name="Sun Q."/>
            <person name="Mori K."/>
        </authorList>
    </citation>
    <scope>NUCLEOTIDE SEQUENCE</scope>
    <source>
        <strain evidence="1">NBRC 108216</strain>
    </source>
</reference>
<evidence type="ECO:0000313" key="1">
    <source>
        <dbReference type="EMBL" id="GLQ21311.1"/>
    </source>
</evidence>
<name>A0ABQ5V1A0_9PROT</name>
<proteinExistence type="predicted"/>
<evidence type="ECO:0008006" key="3">
    <source>
        <dbReference type="Google" id="ProtNLM"/>
    </source>
</evidence>
<comment type="caution">
    <text evidence="1">The sequence shown here is derived from an EMBL/GenBank/DDBJ whole genome shotgun (WGS) entry which is preliminary data.</text>
</comment>
<organism evidence="1 2">
    <name type="scientific">Algimonas porphyrae</name>
    <dbReference type="NCBI Taxonomy" id="1128113"/>
    <lineage>
        <taxon>Bacteria</taxon>
        <taxon>Pseudomonadati</taxon>
        <taxon>Pseudomonadota</taxon>
        <taxon>Alphaproteobacteria</taxon>
        <taxon>Maricaulales</taxon>
        <taxon>Robiginitomaculaceae</taxon>
        <taxon>Algimonas</taxon>
    </lineage>
</organism>
<keyword evidence="2" id="KW-1185">Reference proteome</keyword>
<gene>
    <name evidence="1" type="ORF">GCM10007854_22660</name>
</gene>
<dbReference type="EMBL" id="BSNJ01000004">
    <property type="protein sequence ID" value="GLQ21311.1"/>
    <property type="molecule type" value="Genomic_DNA"/>
</dbReference>
<accession>A0ABQ5V1A0</accession>
<sequence length="75" mass="8044">MNALKIGKLPDTTPVKLSLSIPPNLQADLEDYAAVYADAYGEKAKVTDLIPSMLAGFMASDSNFKKARKALAESQ</sequence>
<protein>
    <recommendedName>
        <fullName evidence="3">DUF2274 domain-containing protein</fullName>
    </recommendedName>
</protein>
<reference evidence="1" key="1">
    <citation type="journal article" date="2014" name="Int. J. Syst. Evol. Microbiol.">
        <title>Complete genome of a new Firmicutes species belonging to the dominant human colonic microbiota ('Ruminococcus bicirculans') reveals two chromosomes and a selective capacity to utilize plant glucans.</title>
        <authorList>
            <consortium name="NISC Comparative Sequencing Program"/>
            <person name="Wegmann U."/>
            <person name="Louis P."/>
            <person name="Goesmann A."/>
            <person name="Henrissat B."/>
            <person name="Duncan S.H."/>
            <person name="Flint H.J."/>
        </authorList>
    </citation>
    <scope>NUCLEOTIDE SEQUENCE</scope>
    <source>
        <strain evidence="1">NBRC 108216</strain>
    </source>
</reference>
<evidence type="ECO:0000313" key="2">
    <source>
        <dbReference type="Proteomes" id="UP001161390"/>
    </source>
</evidence>
<dbReference type="Proteomes" id="UP001161390">
    <property type="component" value="Unassembled WGS sequence"/>
</dbReference>